<protein>
    <submittedName>
        <fullName evidence="2">Uncharacterized protein</fullName>
    </submittedName>
</protein>
<keyword evidence="1" id="KW-1133">Transmembrane helix</keyword>
<sequence length="61" mass="6541">MTERNRERVAAGFLRIVCGVFAIASLAVATVLLPGARSVGLAPLGVFALCGISWLWLTLRR</sequence>
<accession>A0ABN2XZC7</accession>
<evidence type="ECO:0000313" key="3">
    <source>
        <dbReference type="Proteomes" id="UP001500443"/>
    </source>
</evidence>
<proteinExistence type="predicted"/>
<gene>
    <name evidence="2" type="ORF">GCM10009802_21620</name>
</gene>
<comment type="caution">
    <text evidence="2">The sequence shown here is derived from an EMBL/GenBank/DDBJ whole genome shotgun (WGS) entry which is preliminary data.</text>
</comment>
<reference evidence="2 3" key="1">
    <citation type="journal article" date="2019" name="Int. J. Syst. Evol. Microbiol.">
        <title>The Global Catalogue of Microorganisms (GCM) 10K type strain sequencing project: providing services to taxonomists for standard genome sequencing and annotation.</title>
        <authorList>
            <consortium name="The Broad Institute Genomics Platform"/>
            <consortium name="The Broad Institute Genome Sequencing Center for Infectious Disease"/>
            <person name="Wu L."/>
            <person name="Ma J."/>
        </authorList>
    </citation>
    <scope>NUCLEOTIDE SEQUENCE [LARGE SCALE GENOMIC DNA]</scope>
    <source>
        <strain evidence="2 3">JCM 15481</strain>
    </source>
</reference>
<organism evidence="2 3">
    <name type="scientific">Streptomyces synnematoformans</name>
    <dbReference type="NCBI Taxonomy" id="415721"/>
    <lineage>
        <taxon>Bacteria</taxon>
        <taxon>Bacillati</taxon>
        <taxon>Actinomycetota</taxon>
        <taxon>Actinomycetes</taxon>
        <taxon>Kitasatosporales</taxon>
        <taxon>Streptomycetaceae</taxon>
        <taxon>Streptomyces</taxon>
    </lineage>
</organism>
<keyword evidence="3" id="KW-1185">Reference proteome</keyword>
<feature type="transmembrane region" description="Helical" evidence="1">
    <location>
        <begin position="39"/>
        <end position="59"/>
    </location>
</feature>
<keyword evidence="1" id="KW-0472">Membrane</keyword>
<feature type="transmembrane region" description="Helical" evidence="1">
    <location>
        <begin position="12"/>
        <end position="33"/>
    </location>
</feature>
<name>A0ABN2XZC7_9ACTN</name>
<evidence type="ECO:0000313" key="2">
    <source>
        <dbReference type="EMBL" id="GAA2119463.1"/>
    </source>
</evidence>
<dbReference type="Proteomes" id="UP001500443">
    <property type="component" value="Unassembled WGS sequence"/>
</dbReference>
<evidence type="ECO:0000256" key="1">
    <source>
        <dbReference type="SAM" id="Phobius"/>
    </source>
</evidence>
<dbReference type="EMBL" id="BAAAPF010000047">
    <property type="protein sequence ID" value="GAA2119463.1"/>
    <property type="molecule type" value="Genomic_DNA"/>
</dbReference>
<keyword evidence="1" id="KW-0812">Transmembrane</keyword>